<dbReference type="EMBL" id="JBBJUP010000006">
    <property type="protein sequence ID" value="MEJ8279016.1"/>
    <property type="molecule type" value="Genomic_DNA"/>
</dbReference>
<dbReference type="Gene3D" id="3.40.50.1820">
    <property type="entry name" value="alpha/beta hydrolase"/>
    <property type="match status" value="1"/>
</dbReference>
<dbReference type="Pfam" id="PF00561">
    <property type="entry name" value="Abhydrolase_1"/>
    <property type="match status" value="1"/>
</dbReference>
<dbReference type="InterPro" id="IPR050471">
    <property type="entry name" value="AB_hydrolase"/>
</dbReference>
<dbReference type="InterPro" id="IPR000073">
    <property type="entry name" value="AB_hydrolase_1"/>
</dbReference>
<keyword evidence="3" id="KW-0378">Hydrolase</keyword>
<dbReference type="PANTHER" id="PTHR43433:SF5">
    <property type="entry name" value="AB HYDROLASE-1 DOMAIN-CONTAINING PROTEIN"/>
    <property type="match status" value="1"/>
</dbReference>
<name>A0ABU8T4Z0_9PSEU</name>
<reference evidence="3 4" key="1">
    <citation type="submission" date="2024-03" db="EMBL/GenBank/DDBJ databases">
        <title>Draft genome sequence of Pseudonocardia sp. DW16-2.</title>
        <authorList>
            <person name="Duangmal K."/>
        </authorList>
    </citation>
    <scope>NUCLEOTIDE SEQUENCE [LARGE SCALE GENOMIC DNA]</scope>
    <source>
        <strain evidence="3 4">DW16-2</strain>
    </source>
</reference>
<accession>A0ABU8T4Z0</accession>
<sequence>MVYDRTPAVEPEEYTDVGAVRLCHQSFGDPADPAVLLVMGLGLSMDWWRDGFCTGLAGRGFHVVRFDNRDVGRSTHLSGPGISAWGFLTRRARPVYTLADMADDAGGLIARIAPGGAHVVGASLGASIAQETAIRHPGLVRSLVSVMGRPGDGTGRTAPRMVPEFLRPPPPDPVEGMVRSFRRIGSAGRTAGDDEDVRVTVRRALARETGDGSGAGRQLAAIVAERDRTADLAALRCPALVLHGAADRIIRPDGGRATAAAIPGAELVEVAGMGHDLPRWVWPQLLDGIARTAARAHAR</sequence>
<keyword evidence="4" id="KW-1185">Reference proteome</keyword>
<dbReference type="InterPro" id="IPR029058">
    <property type="entry name" value="AB_hydrolase_fold"/>
</dbReference>
<evidence type="ECO:0000259" key="2">
    <source>
        <dbReference type="Pfam" id="PF00561"/>
    </source>
</evidence>
<dbReference type="Proteomes" id="UP001364211">
    <property type="component" value="Unassembled WGS sequence"/>
</dbReference>
<feature type="region of interest" description="Disordered" evidence="1">
    <location>
        <begin position="148"/>
        <end position="174"/>
    </location>
</feature>
<dbReference type="PANTHER" id="PTHR43433">
    <property type="entry name" value="HYDROLASE, ALPHA/BETA FOLD FAMILY PROTEIN"/>
    <property type="match status" value="1"/>
</dbReference>
<evidence type="ECO:0000256" key="1">
    <source>
        <dbReference type="SAM" id="MobiDB-lite"/>
    </source>
</evidence>
<dbReference type="RefSeq" id="WP_340287849.1">
    <property type="nucleotide sequence ID" value="NZ_JBBJUP010000006.1"/>
</dbReference>
<comment type="caution">
    <text evidence="3">The sequence shown here is derived from an EMBL/GenBank/DDBJ whole genome shotgun (WGS) entry which is preliminary data.</text>
</comment>
<gene>
    <name evidence="3" type="ORF">WJX68_08755</name>
</gene>
<organism evidence="3 4">
    <name type="scientific">Pseudonocardia spirodelae</name>
    <dbReference type="NCBI Taxonomy" id="3133431"/>
    <lineage>
        <taxon>Bacteria</taxon>
        <taxon>Bacillati</taxon>
        <taxon>Actinomycetota</taxon>
        <taxon>Actinomycetes</taxon>
        <taxon>Pseudonocardiales</taxon>
        <taxon>Pseudonocardiaceae</taxon>
        <taxon>Pseudonocardia</taxon>
    </lineage>
</organism>
<proteinExistence type="predicted"/>
<evidence type="ECO:0000313" key="3">
    <source>
        <dbReference type="EMBL" id="MEJ8279016.1"/>
    </source>
</evidence>
<dbReference type="SUPFAM" id="SSF53474">
    <property type="entry name" value="alpha/beta-Hydrolases"/>
    <property type="match status" value="1"/>
</dbReference>
<evidence type="ECO:0000313" key="4">
    <source>
        <dbReference type="Proteomes" id="UP001364211"/>
    </source>
</evidence>
<protein>
    <submittedName>
        <fullName evidence="3">Alpha/beta hydrolase</fullName>
    </submittedName>
</protein>
<dbReference type="GO" id="GO:0016787">
    <property type="term" value="F:hydrolase activity"/>
    <property type="evidence" value="ECO:0007669"/>
    <property type="project" value="UniProtKB-KW"/>
</dbReference>
<feature type="domain" description="AB hydrolase-1" evidence="2">
    <location>
        <begin position="33"/>
        <end position="276"/>
    </location>
</feature>